<dbReference type="SUPFAM" id="SSF55781">
    <property type="entry name" value="GAF domain-like"/>
    <property type="match status" value="1"/>
</dbReference>
<organism evidence="6 7">
    <name type="scientific">Svornostia abyssi</name>
    <dbReference type="NCBI Taxonomy" id="2898438"/>
    <lineage>
        <taxon>Bacteria</taxon>
        <taxon>Bacillati</taxon>
        <taxon>Actinomycetota</taxon>
        <taxon>Thermoleophilia</taxon>
        <taxon>Solirubrobacterales</taxon>
        <taxon>Baekduiaceae</taxon>
        <taxon>Svornostia</taxon>
    </lineage>
</organism>
<protein>
    <submittedName>
        <fullName evidence="6">Histidine kinase</fullName>
    </submittedName>
</protein>
<accession>A0ABY5PKW4</accession>
<keyword evidence="7" id="KW-1185">Reference proteome</keyword>
<dbReference type="EMBL" id="CP088295">
    <property type="protein sequence ID" value="UUY05202.1"/>
    <property type="molecule type" value="Genomic_DNA"/>
</dbReference>
<evidence type="ECO:0000256" key="1">
    <source>
        <dbReference type="ARBA" id="ARBA00022679"/>
    </source>
</evidence>
<dbReference type="InterPro" id="IPR003018">
    <property type="entry name" value="GAF"/>
</dbReference>
<keyword evidence="2 6" id="KW-0418">Kinase</keyword>
<keyword evidence="3" id="KW-0902">Two-component regulatory system</keyword>
<dbReference type="Pfam" id="PF07730">
    <property type="entry name" value="HisKA_3"/>
    <property type="match status" value="1"/>
</dbReference>
<dbReference type="Pfam" id="PF13492">
    <property type="entry name" value="GAF_3"/>
    <property type="match status" value="1"/>
</dbReference>
<gene>
    <name evidence="6" type="ORF">LRS13_06670</name>
</gene>
<dbReference type="Gene3D" id="3.30.565.10">
    <property type="entry name" value="Histidine kinase-like ATPase, C-terminal domain"/>
    <property type="match status" value="1"/>
</dbReference>
<reference evidence="7" key="1">
    <citation type="submission" date="2021-11" db="EMBL/GenBank/DDBJ databases">
        <title>Cultivation dependent microbiological survey of springs from the worlds oldest radium mine currently devoted to the extraction of radon-saturated water.</title>
        <authorList>
            <person name="Kapinusova G."/>
            <person name="Smrhova T."/>
            <person name="Strejcek M."/>
            <person name="Suman J."/>
            <person name="Jani K."/>
            <person name="Pajer P."/>
            <person name="Uhlik O."/>
        </authorList>
    </citation>
    <scope>NUCLEOTIDE SEQUENCE [LARGE SCALE GENOMIC DNA]</scope>
    <source>
        <strain evidence="7">J379</strain>
    </source>
</reference>
<dbReference type="InterPro" id="IPR029016">
    <property type="entry name" value="GAF-like_dom_sf"/>
</dbReference>
<feature type="domain" description="GAF" evidence="5">
    <location>
        <begin position="68"/>
        <end position="216"/>
    </location>
</feature>
<evidence type="ECO:0000256" key="2">
    <source>
        <dbReference type="ARBA" id="ARBA00022777"/>
    </source>
</evidence>
<proteinExistence type="predicted"/>
<dbReference type="InterPro" id="IPR050482">
    <property type="entry name" value="Sensor_HK_TwoCompSys"/>
</dbReference>
<dbReference type="SMART" id="SM00065">
    <property type="entry name" value="GAF"/>
    <property type="match status" value="1"/>
</dbReference>
<dbReference type="Gene3D" id="1.20.5.1930">
    <property type="match status" value="1"/>
</dbReference>
<dbReference type="PANTHER" id="PTHR24421">
    <property type="entry name" value="NITRATE/NITRITE SENSOR PROTEIN NARX-RELATED"/>
    <property type="match status" value="1"/>
</dbReference>
<dbReference type="RefSeq" id="WP_353865662.1">
    <property type="nucleotide sequence ID" value="NZ_CP088295.1"/>
</dbReference>
<evidence type="ECO:0000256" key="3">
    <source>
        <dbReference type="ARBA" id="ARBA00023012"/>
    </source>
</evidence>
<dbReference type="Gene3D" id="3.30.450.40">
    <property type="match status" value="1"/>
</dbReference>
<evidence type="ECO:0000313" key="7">
    <source>
        <dbReference type="Proteomes" id="UP001058860"/>
    </source>
</evidence>
<feature type="region of interest" description="Disordered" evidence="4">
    <location>
        <begin position="13"/>
        <end position="33"/>
    </location>
</feature>
<dbReference type="GO" id="GO:0016301">
    <property type="term" value="F:kinase activity"/>
    <property type="evidence" value="ECO:0007669"/>
    <property type="project" value="UniProtKB-KW"/>
</dbReference>
<keyword evidence="1" id="KW-0808">Transferase</keyword>
<dbReference type="InterPro" id="IPR036890">
    <property type="entry name" value="HATPase_C_sf"/>
</dbReference>
<evidence type="ECO:0000259" key="5">
    <source>
        <dbReference type="SMART" id="SM00065"/>
    </source>
</evidence>
<sequence length="414" mass="45183">MGELIGVEAVGHDQPGYDHPIGGDTGGPAREQASVRHDGGLVSSAGPRHIEAIELFAEVLGQMEQEAPTSAFYGRLCRSTCELARLDRAIMLLYDADLRRVRPVGAHGMETDDFRDVYVHANTAPIARRALEEDRVEQVDGNTLVPEVPPEFQHLVRDRRILCVPVSTAGNWVGVMFADRTLEAEPVGDEDLELLWALGKAIALASTARAATRQTEWARQLQQRIDLAREIHDGVIQRLFGVSLVLSSAEGALGEEERERCAAEVQEALTELRAALQRPLSPITPPPTLASFTAEVERLAVAHADIHIRRDEGGHGDVPDELAALAQSVLAEAVRNARRHATPTFVAVRTRRRDDTFVLEVENDGVTPLPAPHTPGVGLRLTAFEALQHGGVLEFGPRGEDRWQVRLVVPLADA</sequence>
<evidence type="ECO:0000256" key="4">
    <source>
        <dbReference type="SAM" id="MobiDB-lite"/>
    </source>
</evidence>
<dbReference type="Proteomes" id="UP001058860">
    <property type="component" value="Chromosome"/>
</dbReference>
<evidence type="ECO:0000313" key="6">
    <source>
        <dbReference type="EMBL" id="UUY05202.1"/>
    </source>
</evidence>
<dbReference type="PANTHER" id="PTHR24421:SF61">
    <property type="entry name" value="OXYGEN SENSOR HISTIDINE KINASE NREB"/>
    <property type="match status" value="1"/>
</dbReference>
<dbReference type="InterPro" id="IPR011712">
    <property type="entry name" value="Sig_transdc_His_kin_sub3_dim/P"/>
</dbReference>
<dbReference type="SUPFAM" id="SSF55874">
    <property type="entry name" value="ATPase domain of HSP90 chaperone/DNA topoisomerase II/histidine kinase"/>
    <property type="match status" value="1"/>
</dbReference>
<name>A0ABY5PKW4_9ACTN</name>